<keyword evidence="1" id="KW-0175">Coiled coil</keyword>
<dbReference type="EMBL" id="CP098242">
    <property type="protein sequence ID" value="WAW10387.1"/>
    <property type="molecule type" value="Genomic_DNA"/>
</dbReference>
<name>A0A9E9LZF8_9BURK</name>
<reference evidence="2" key="1">
    <citation type="journal article" date="2022" name="Front. Microbiol.">
        <title>New perspectives on an old grouping: The genomic and phenotypic variability of Oxalobacter formigenes and the implications for calcium oxalate stone prevention.</title>
        <authorList>
            <person name="Chmiel J.A."/>
            <person name="Carr C."/>
            <person name="Stuivenberg G.A."/>
            <person name="Venema R."/>
            <person name="Chanyi R.M."/>
            <person name="Al K.F."/>
            <person name="Giguere D."/>
            <person name="Say H."/>
            <person name="Akouris P.P."/>
            <person name="Dominguez Romero S.A."/>
            <person name="Kwong A."/>
            <person name="Tai V."/>
            <person name="Koval S.F."/>
            <person name="Razvi H."/>
            <person name="Bjazevic J."/>
            <person name="Burton J.P."/>
        </authorList>
    </citation>
    <scope>NUCLEOTIDE SEQUENCE</scope>
    <source>
        <strain evidence="2">WoOx3</strain>
    </source>
</reference>
<protein>
    <submittedName>
        <fullName evidence="2">Uncharacterized protein</fullName>
    </submittedName>
</protein>
<evidence type="ECO:0000313" key="2">
    <source>
        <dbReference type="EMBL" id="WAW10387.1"/>
    </source>
</evidence>
<dbReference type="Proteomes" id="UP001156215">
    <property type="component" value="Chromosome"/>
</dbReference>
<sequence length="59" mass="7200">MKANKRKQLKSKRDECRERLRDEYKEVMGSMDKQIRQNLEVLSRQHINKQRGGLRKSDR</sequence>
<dbReference type="KEGG" id="ovb:NB640_01600"/>
<proteinExistence type="predicted"/>
<evidence type="ECO:0000313" key="3">
    <source>
        <dbReference type="Proteomes" id="UP001156215"/>
    </source>
</evidence>
<dbReference type="AlphaFoldDB" id="A0A9E9LZF8"/>
<feature type="coiled-coil region" evidence="1">
    <location>
        <begin position="6"/>
        <end position="37"/>
    </location>
</feature>
<gene>
    <name evidence="2" type="ORF">NB640_01600</name>
</gene>
<accession>A0A9E9LZF8</accession>
<dbReference type="RefSeq" id="WP_269309398.1">
    <property type="nucleotide sequence ID" value="NZ_CP098242.1"/>
</dbReference>
<evidence type="ECO:0000256" key="1">
    <source>
        <dbReference type="SAM" id="Coils"/>
    </source>
</evidence>
<organism evidence="2 3">
    <name type="scientific">Oxalobacter vibrioformis</name>
    <dbReference type="NCBI Taxonomy" id="933080"/>
    <lineage>
        <taxon>Bacteria</taxon>
        <taxon>Pseudomonadati</taxon>
        <taxon>Pseudomonadota</taxon>
        <taxon>Betaproteobacteria</taxon>
        <taxon>Burkholderiales</taxon>
        <taxon>Oxalobacteraceae</taxon>
        <taxon>Oxalobacter</taxon>
    </lineage>
</organism>
<keyword evidence="3" id="KW-1185">Reference proteome</keyword>